<comment type="similarity">
    <text evidence="1 3">Belongs to the enoyl-CoA hydratase/isomerase family.</text>
</comment>
<organism evidence="4 5">
    <name type="scientific">Candidatus Propionivibrio dominans</name>
    <dbReference type="NCBI Taxonomy" id="2954373"/>
    <lineage>
        <taxon>Bacteria</taxon>
        <taxon>Pseudomonadati</taxon>
        <taxon>Pseudomonadota</taxon>
        <taxon>Betaproteobacteria</taxon>
        <taxon>Rhodocyclales</taxon>
        <taxon>Rhodocyclaceae</taxon>
        <taxon>Propionivibrio</taxon>
    </lineage>
</organism>
<evidence type="ECO:0000256" key="3">
    <source>
        <dbReference type="RuleBase" id="RU003707"/>
    </source>
</evidence>
<reference evidence="4" key="1">
    <citation type="submission" date="2020-10" db="EMBL/GenBank/DDBJ databases">
        <title>Connecting structure to function with the recovery of over 1000 high-quality activated sludge metagenome-assembled genomes encoding full-length rRNA genes using long-read sequencing.</title>
        <authorList>
            <person name="Singleton C.M."/>
            <person name="Petriglieri F."/>
            <person name="Kristensen J.M."/>
            <person name="Kirkegaard R.H."/>
            <person name="Michaelsen T.Y."/>
            <person name="Andersen M.H."/>
            <person name="Karst S.M."/>
            <person name="Dueholm M.S."/>
            <person name="Nielsen P.H."/>
            <person name="Albertsen M."/>
        </authorList>
    </citation>
    <scope>NUCLEOTIDE SEQUENCE</scope>
    <source>
        <strain evidence="4">EsbW_18-Q3-R4-48_MAXAC.044</strain>
    </source>
</reference>
<evidence type="ECO:0000256" key="1">
    <source>
        <dbReference type="ARBA" id="ARBA00005254"/>
    </source>
</evidence>
<dbReference type="GO" id="GO:0006635">
    <property type="term" value="P:fatty acid beta-oxidation"/>
    <property type="evidence" value="ECO:0007669"/>
    <property type="project" value="TreeGrafter"/>
</dbReference>
<protein>
    <submittedName>
        <fullName evidence="4">Enoyl-CoA hydratase/isomerase family protein</fullName>
    </submittedName>
</protein>
<dbReference type="Proteomes" id="UP000886602">
    <property type="component" value="Unassembled WGS sequence"/>
</dbReference>
<accession>A0A9D7FK58</accession>
<dbReference type="PANTHER" id="PTHR11941">
    <property type="entry name" value="ENOYL-COA HYDRATASE-RELATED"/>
    <property type="match status" value="1"/>
</dbReference>
<proteinExistence type="inferred from homology"/>
<sequence length="259" mass="27506">MTIATVHCDRKDPVATLTLSNPGKLNALNAVMWQELRQSVLRLAGDADIRCVILRGAGEVFAAGGDLEELREARATVDSALAYHESVGQVLQAIEQLPQPTVAAIQGPCVGAGLEIASACDLRIAGQSARFGAPVMKLGFSMYPGELAGLLALAGPALTREILLEGRLLTAAEALSKGLLTRVVPDADVLSEAMATAQRIAAGAPLVARWHKQWISRLMDPTPLSEAEKRASFAFIESTDYAEGLAAFLEKRPPRFTGH</sequence>
<dbReference type="Gene3D" id="1.10.12.10">
    <property type="entry name" value="Lyase 2-enoyl-coa Hydratase, Chain A, domain 2"/>
    <property type="match status" value="1"/>
</dbReference>
<dbReference type="InterPro" id="IPR001753">
    <property type="entry name" value="Enoyl-CoA_hydra/iso"/>
</dbReference>
<evidence type="ECO:0000256" key="2">
    <source>
        <dbReference type="ARBA" id="ARBA00023239"/>
    </source>
</evidence>
<evidence type="ECO:0000313" key="5">
    <source>
        <dbReference type="Proteomes" id="UP000886602"/>
    </source>
</evidence>
<dbReference type="InterPro" id="IPR018376">
    <property type="entry name" value="Enoyl-CoA_hyd/isom_CS"/>
</dbReference>
<dbReference type="Pfam" id="PF00378">
    <property type="entry name" value="ECH_1"/>
    <property type="match status" value="1"/>
</dbReference>
<dbReference type="GO" id="GO:0016829">
    <property type="term" value="F:lyase activity"/>
    <property type="evidence" value="ECO:0007669"/>
    <property type="project" value="UniProtKB-KW"/>
</dbReference>
<dbReference type="PROSITE" id="PS00166">
    <property type="entry name" value="ENOYL_COA_HYDRATASE"/>
    <property type="match status" value="1"/>
</dbReference>
<dbReference type="PANTHER" id="PTHR11941:SF54">
    <property type="entry name" value="ENOYL-COA HYDRATASE, MITOCHONDRIAL"/>
    <property type="match status" value="1"/>
</dbReference>
<dbReference type="Gene3D" id="3.90.226.10">
    <property type="entry name" value="2-enoyl-CoA Hydratase, Chain A, domain 1"/>
    <property type="match status" value="1"/>
</dbReference>
<dbReference type="CDD" id="cd06558">
    <property type="entry name" value="crotonase-like"/>
    <property type="match status" value="1"/>
</dbReference>
<name>A0A9D7FK58_9RHOO</name>
<dbReference type="EMBL" id="JADJNC010000014">
    <property type="protein sequence ID" value="MBK7423356.1"/>
    <property type="molecule type" value="Genomic_DNA"/>
</dbReference>
<dbReference type="SUPFAM" id="SSF52096">
    <property type="entry name" value="ClpP/crotonase"/>
    <property type="match status" value="1"/>
</dbReference>
<keyword evidence="2" id="KW-0456">Lyase</keyword>
<gene>
    <name evidence="4" type="ORF">IPJ48_09790</name>
</gene>
<evidence type="ECO:0000313" key="4">
    <source>
        <dbReference type="EMBL" id="MBK7423356.1"/>
    </source>
</evidence>
<dbReference type="InterPro" id="IPR014748">
    <property type="entry name" value="Enoyl-CoA_hydra_C"/>
</dbReference>
<dbReference type="AlphaFoldDB" id="A0A9D7FK58"/>
<comment type="caution">
    <text evidence="4">The sequence shown here is derived from an EMBL/GenBank/DDBJ whole genome shotgun (WGS) entry which is preliminary data.</text>
</comment>
<dbReference type="InterPro" id="IPR029045">
    <property type="entry name" value="ClpP/crotonase-like_dom_sf"/>
</dbReference>